<feature type="domain" description="N-acetyltransferase" evidence="3">
    <location>
        <begin position="16"/>
        <end position="169"/>
    </location>
</feature>
<dbReference type="GO" id="GO:0016747">
    <property type="term" value="F:acyltransferase activity, transferring groups other than amino-acyl groups"/>
    <property type="evidence" value="ECO:0007669"/>
    <property type="project" value="InterPro"/>
</dbReference>
<dbReference type="PROSITE" id="PS51186">
    <property type="entry name" value="GNAT"/>
    <property type="match status" value="1"/>
</dbReference>
<dbReference type="EMBL" id="RBDX01000030">
    <property type="protein sequence ID" value="RKN04941.1"/>
    <property type="molecule type" value="Genomic_DNA"/>
</dbReference>
<evidence type="ECO:0000256" key="2">
    <source>
        <dbReference type="ARBA" id="ARBA00023315"/>
    </source>
</evidence>
<dbReference type="InterPro" id="IPR016181">
    <property type="entry name" value="Acyl_CoA_acyltransferase"/>
</dbReference>
<dbReference type="RefSeq" id="WP_120699700.1">
    <property type="nucleotide sequence ID" value="NZ_RBDX01000030.1"/>
</dbReference>
<dbReference type="InterPro" id="IPR050832">
    <property type="entry name" value="Bact_Acetyltransf"/>
</dbReference>
<dbReference type="EMBL" id="RBDY01000028">
    <property type="protein sequence ID" value="RKN16356.1"/>
    <property type="molecule type" value="Genomic_DNA"/>
</dbReference>
<proteinExistence type="predicted"/>
<dbReference type="PANTHER" id="PTHR43877">
    <property type="entry name" value="AMINOALKYLPHOSPHONATE N-ACETYLTRANSFERASE-RELATED-RELATED"/>
    <property type="match status" value="1"/>
</dbReference>
<organism evidence="4 7">
    <name type="scientific">Streptomyces radicis</name>
    <dbReference type="NCBI Taxonomy" id="1750517"/>
    <lineage>
        <taxon>Bacteria</taxon>
        <taxon>Bacillati</taxon>
        <taxon>Actinomycetota</taxon>
        <taxon>Actinomycetes</taxon>
        <taxon>Kitasatosporales</taxon>
        <taxon>Streptomycetaceae</taxon>
        <taxon>Streptomyces</taxon>
    </lineage>
</organism>
<evidence type="ECO:0000313" key="7">
    <source>
        <dbReference type="Proteomes" id="UP000275024"/>
    </source>
</evidence>
<dbReference type="AlphaFoldDB" id="A0A3A9VV26"/>
<accession>A0A3A9VV26</accession>
<protein>
    <submittedName>
        <fullName evidence="4">GNAT family N-acetyltransferase</fullName>
    </submittedName>
</protein>
<dbReference type="Gene3D" id="3.40.630.30">
    <property type="match status" value="1"/>
</dbReference>
<dbReference type="CDD" id="cd04301">
    <property type="entry name" value="NAT_SF"/>
    <property type="match status" value="1"/>
</dbReference>
<evidence type="ECO:0000313" key="4">
    <source>
        <dbReference type="EMBL" id="RKN04941.1"/>
    </source>
</evidence>
<sequence>MTAERGAARIVRLDAMEYADAVPELAELFADVVADGGSLGFVSPFGPDDAAAWWRSRAAAVADGALTVWVALDDGGVRGTIALARADKPNARHRAEVVKLMVHPGARGRGLGRALLATAEEAAAEEGLGLLMLDTETDSSGERLYTAAGWTRYGVVPDYAADPEGTLRDCSFFWKRVG</sequence>
<name>A0A3A9VV26_9ACTN</name>
<keyword evidence="2" id="KW-0012">Acyltransferase</keyword>
<dbReference type="Proteomes" id="UP000268652">
    <property type="component" value="Unassembled WGS sequence"/>
</dbReference>
<gene>
    <name evidence="5" type="ORF">D7318_26275</name>
    <name evidence="4" type="ORF">D7319_26510</name>
</gene>
<comment type="caution">
    <text evidence="4">The sequence shown here is derived from an EMBL/GenBank/DDBJ whole genome shotgun (WGS) entry which is preliminary data.</text>
</comment>
<dbReference type="PANTHER" id="PTHR43877:SF2">
    <property type="entry name" value="AMINOALKYLPHOSPHONATE N-ACETYLTRANSFERASE-RELATED"/>
    <property type="match status" value="1"/>
</dbReference>
<keyword evidence="1 4" id="KW-0808">Transferase</keyword>
<evidence type="ECO:0000256" key="1">
    <source>
        <dbReference type="ARBA" id="ARBA00022679"/>
    </source>
</evidence>
<dbReference type="InterPro" id="IPR000182">
    <property type="entry name" value="GNAT_dom"/>
</dbReference>
<dbReference type="SUPFAM" id="SSF55729">
    <property type="entry name" value="Acyl-CoA N-acyltransferases (Nat)"/>
    <property type="match status" value="1"/>
</dbReference>
<evidence type="ECO:0000259" key="3">
    <source>
        <dbReference type="PROSITE" id="PS51186"/>
    </source>
</evidence>
<dbReference type="Pfam" id="PF00583">
    <property type="entry name" value="Acetyltransf_1"/>
    <property type="match status" value="1"/>
</dbReference>
<evidence type="ECO:0000313" key="6">
    <source>
        <dbReference type="Proteomes" id="UP000268652"/>
    </source>
</evidence>
<keyword evidence="6" id="KW-1185">Reference proteome</keyword>
<dbReference type="Proteomes" id="UP000275024">
    <property type="component" value="Unassembled WGS sequence"/>
</dbReference>
<dbReference type="OrthoDB" id="3389160at2"/>
<reference evidence="6 7" key="1">
    <citation type="submission" date="2018-09" db="EMBL/GenBank/DDBJ databases">
        <title>Streptomyces sp. nov. DS1-2, an endophytic actinomycete isolated from roots of Dendrobium scabrilingue.</title>
        <authorList>
            <person name="Kuncharoen N."/>
            <person name="Kudo T."/>
            <person name="Ohkuma M."/>
            <person name="Yuki M."/>
            <person name="Tanasupawat S."/>
        </authorList>
    </citation>
    <scope>NUCLEOTIDE SEQUENCE [LARGE SCALE GENOMIC DNA]</scope>
    <source>
        <strain evidence="4 7">AZ1-7</strain>
        <strain evidence="5 6">DS1-2</strain>
    </source>
</reference>
<evidence type="ECO:0000313" key="5">
    <source>
        <dbReference type="EMBL" id="RKN16356.1"/>
    </source>
</evidence>